<keyword evidence="3" id="KW-1003">Cell membrane</keyword>
<comment type="similarity">
    <text evidence="8">Belongs to the TRAP transporter small permease family.</text>
</comment>
<protein>
    <submittedName>
        <fullName evidence="11">TRAP-type C4-dicarboxylate transport system permease small subunit</fullName>
    </submittedName>
</protein>
<evidence type="ECO:0000256" key="3">
    <source>
        <dbReference type="ARBA" id="ARBA00022475"/>
    </source>
</evidence>
<evidence type="ECO:0000259" key="10">
    <source>
        <dbReference type="Pfam" id="PF04290"/>
    </source>
</evidence>
<sequence length="187" mass="19767">MSAEARAGTVRRGARAVLRWVGGAEQVVGGLLVLLIFVLMLVQAGQRYLPVGGWLWTGELARFSLVWLTFALAGYLMGRDGHISLKLVDYAASGAVLRGVRIFANVVVAAVCVGYAAEAYELLRQPSIQTSPSLGIPVRWIFAVPFVGLSLTAIRAVLAIAVPRADADDADDERSAPHTPTSGGPIG</sequence>
<keyword evidence="7 9" id="KW-0472">Membrane</keyword>
<dbReference type="RefSeq" id="WP_184577968.1">
    <property type="nucleotide sequence ID" value="NZ_JACHJT010000001.1"/>
</dbReference>
<evidence type="ECO:0000313" key="11">
    <source>
        <dbReference type="EMBL" id="MBB4931587.1"/>
    </source>
</evidence>
<evidence type="ECO:0000256" key="5">
    <source>
        <dbReference type="ARBA" id="ARBA00022692"/>
    </source>
</evidence>
<dbReference type="EMBL" id="JACHJT010000001">
    <property type="protein sequence ID" value="MBB4931587.1"/>
    <property type="molecule type" value="Genomic_DNA"/>
</dbReference>
<keyword evidence="12" id="KW-1185">Reference proteome</keyword>
<gene>
    <name evidence="11" type="ORF">F4561_002407</name>
</gene>
<evidence type="ECO:0000313" key="12">
    <source>
        <dbReference type="Proteomes" id="UP000523007"/>
    </source>
</evidence>
<evidence type="ECO:0000256" key="2">
    <source>
        <dbReference type="ARBA" id="ARBA00022448"/>
    </source>
</evidence>
<evidence type="ECO:0000256" key="1">
    <source>
        <dbReference type="ARBA" id="ARBA00004429"/>
    </source>
</evidence>
<evidence type="ECO:0000256" key="7">
    <source>
        <dbReference type="ARBA" id="ARBA00023136"/>
    </source>
</evidence>
<evidence type="ECO:0000256" key="6">
    <source>
        <dbReference type="ARBA" id="ARBA00022989"/>
    </source>
</evidence>
<proteinExistence type="inferred from homology"/>
<dbReference type="GO" id="GO:0015740">
    <property type="term" value="P:C4-dicarboxylate transport"/>
    <property type="evidence" value="ECO:0007669"/>
    <property type="project" value="TreeGrafter"/>
</dbReference>
<keyword evidence="5 9" id="KW-0812">Transmembrane</keyword>
<organism evidence="11 12">
    <name type="scientific">Lipingzhangella halophila</name>
    <dbReference type="NCBI Taxonomy" id="1783352"/>
    <lineage>
        <taxon>Bacteria</taxon>
        <taxon>Bacillati</taxon>
        <taxon>Actinomycetota</taxon>
        <taxon>Actinomycetes</taxon>
        <taxon>Streptosporangiales</taxon>
        <taxon>Nocardiopsidaceae</taxon>
        <taxon>Lipingzhangella</taxon>
    </lineage>
</organism>
<dbReference type="GO" id="GO:0022857">
    <property type="term" value="F:transmembrane transporter activity"/>
    <property type="evidence" value="ECO:0007669"/>
    <property type="project" value="TreeGrafter"/>
</dbReference>
<dbReference type="PANTHER" id="PTHR35011:SF2">
    <property type="entry name" value="2,3-DIKETO-L-GULONATE TRAP TRANSPORTER SMALL PERMEASE PROTEIN YIAM"/>
    <property type="match status" value="1"/>
</dbReference>
<keyword evidence="2" id="KW-0813">Transport</keyword>
<feature type="transmembrane region" description="Helical" evidence="9">
    <location>
        <begin position="137"/>
        <end position="158"/>
    </location>
</feature>
<dbReference type="InterPro" id="IPR055348">
    <property type="entry name" value="DctQ"/>
</dbReference>
<dbReference type="InterPro" id="IPR007387">
    <property type="entry name" value="TRAP_DctQ"/>
</dbReference>
<keyword evidence="6 9" id="KW-1133">Transmembrane helix</keyword>
<dbReference type="Pfam" id="PF04290">
    <property type="entry name" value="DctQ"/>
    <property type="match status" value="1"/>
</dbReference>
<dbReference type="GO" id="GO:0005886">
    <property type="term" value="C:plasma membrane"/>
    <property type="evidence" value="ECO:0007669"/>
    <property type="project" value="UniProtKB-SubCell"/>
</dbReference>
<dbReference type="PANTHER" id="PTHR35011">
    <property type="entry name" value="2,3-DIKETO-L-GULONATE TRAP TRANSPORTER SMALL PERMEASE PROTEIN YIAM"/>
    <property type="match status" value="1"/>
</dbReference>
<evidence type="ECO:0000256" key="8">
    <source>
        <dbReference type="ARBA" id="ARBA00038436"/>
    </source>
</evidence>
<comment type="caution">
    <text evidence="11">The sequence shown here is derived from an EMBL/GenBank/DDBJ whole genome shotgun (WGS) entry which is preliminary data.</text>
</comment>
<evidence type="ECO:0000256" key="9">
    <source>
        <dbReference type="SAM" id="Phobius"/>
    </source>
</evidence>
<feature type="transmembrane region" description="Helical" evidence="9">
    <location>
        <begin position="60"/>
        <end position="78"/>
    </location>
</feature>
<comment type="subcellular location">
    <subcellularLocation>
        <location evidence="1">Cell inner membrane</location>
        <topology evidence="1">Multi-pass membrane protein</topology>
    </subcellularLocation>
</comment>
<keyword evidence="4" id="KW-0997">Cell inner membrane</keyword>
<feature type="transmembrane region" description="Helical" evidence="9">
    <location>
        <begin position="20"/>
        <end position="40"/>
    </location>
</feature>
<dbReference type="AlphaFoldDB" id="A0A7W7W233"/>
<dbReference type="Proteomes" id="UP000523007">
    <property type="component" value="Unassembled WGS sequence"/>
</dbReference>
<reference evidence="11 12" key="1">
    <citation type="submission" date="2020-08" db="EMBL/GenBank/DDBJ databases">
        <title>Sequencing the genomes of 1000 actinobacteria strains.</title>
        <authorList>
            <person name="Klenk H.-P."/>
        </authorList>
    </citation>
    <scope>NUCLEOTIDE SEQUENCE [LARGE SCALE GENOMIC DNA]</scope>
    <source>
        <strain evidence="11 12">DSM 102030</strain>
    </source>
</reference>
<feature type="transmembrane region" description="Helical" evidence="9">
    <location>
        <begin position="99"/>
        <end position="117"/>
    </location>
</feature>
<feature type="domain" description="Tripartite ATP-independent periplasmic transporters DctQ component" evidence="10">
    <location>
        <begin position="36"/>
        <end position="160"/>
    </location>
</feature>
<accession>A0A7W7W233</accession>
<evidence type="ECO:0000256" key="4">
    <source>
        <dbReference type="ARBA" id="ARBA00022519"/>
    </source>
</evidence>
<name>A0A7W7W233_9ACTN</name>